<evidence type="ECO:0000313" key="6">
    <source>
        <dbReference type="EMBL" id="SEN39743.1"/>
    </source>
</evidence>
<dbReference type="SUPFAM" id="SSF55729">
    <property type="entry name" value="Acyl-CoA N-acyltransferases (Nat)"/>
    <property type="match status" value="1"/>
</dbReference>
<accession>A0A1H8G6X6</accession>
<evidence type="ECO:0000256" key="4">
    <source>
        <dbReference type="ARBA" id="ARBA00023315"/>
    </source>
</evidence>
<reference evidence="6 7" key="1">
    <citation type="submission" date="2016-10" db="EMBL/GenBank/DDBJ databases">
        <authorList>
            <person name="de Groot N.N."/>
        </authorList>
    </citation>
    <scope>NUCLEOTIDE SEQUENCE [LARGE SCALE GENOMIC DNA]</scope>
    <source>
        <strain evidence="6 7">DSM 46701</strain>
    </source>
</reference>
<dbReference type="InterPro" id="IPR050680">
    <property type="entry name" value="YpeA/RimI_acetyltransf"/>
</dbReference>
<dbReference type="Pfam" id="PF00583">
    <property type="entry name" value="Acetyltransf_1"/>
    <property type="match status" value="1"/>
</dbReference>
<evidence type="ECO:0000259" key="5">
    <source>
        <dbReference type="PROSITE" id="PS51186"/>
    </source>
</evidence>
<evidence type="ECO:0000256" key="3">
    <source>
        <dbReference type="ARBA" id="ARBA00022679"/>
    </source>
</evidence>
<dbReference type="RefSeq" id="WP_089969681.1">
    <property type="nucleotide sequence ID" value="NZ_FOCQ01000010.1"/>
</dbReference>
<name>A0A1H8G6X6_9BACL</name>
<proteinExistence type="inferred from homology"/>
<dbReference type="NCBIfam" id="TIGR01575">
    <property type="entry name" value="rimI"/>
    <property type="match status" value="1"/>
</dbReference>
<sequence length="170" mass="19257">MPKKAEGEVAFRPMQISDLPQIELVENESFTAPWPRQAFYNELVYNQFAHYTVVTVDGKVVGYCGCWLILDEAHITNIAIHPDYRGRGLGEATLTHVMEMAKAMGATKMTLEVRVSNTAAQSLYEKLGFVRSGIRPKYYTDNQEDAIIMWVTLNEQGKRNLGTGNRNQLR</sequence>
<dbReference type="EMBL" id="FOCQ01000010">
    <property type="protein sequence ID" value="SEN39743.1"/>
    <property type="molecule type" value="Genomic_DNA"/>
</dbReference>
<keyword evidence="3 6" id="KW-0808">Transferase</keyword>
<gene>
    <name evidence="6" type="ORF">SAMN05444955_110118</name>
</gene>
<dbReference type="InterPro" id="IPR000182">
    <property type="entry name" value="GNAT_dom"/>
</dbReference>
<dbReference type="OrthoDB" id="9794566at2"/>
<dbReference type="PROSITE" id="PS51186">
    <property type="entry name" value="GNAT"/>
    <property type="match status" value="1"/>
</dbReference>
<dbReference type="Proteomes" id="UP000199695">
    <property type="component" value="Unassembled WGS sequence"/>
</dbReference>
<feature type="domain" description="N-acetyltransferase" evidence="5">
    <location>
        <begin position="9"/>
        <end position="154"/>
    </location>
</feature>
<dbReference type="AlphaFoldDB" id="A0A1H8G6X6"/>
<comment type="similarity">
    <text evidence="1">Belongs to the acetyltransferase family. RimI subfamily.</text>
</comment>
<dbReference type="GO" id="GO:0008080">
    <property type="term" value="F:N-acetyltransferase activity"/>
    <property type="evidence" value="ECO:0007669"/>
    <property type="project" value="InterPro"/>
</dbReference>
<dbReference type="CDD" id="cd04301">
    <property type="entry name" value="NAT_SF"/>
    <property type="match status" value="1"/>
</dbReference>
<evidence type="ECO:0000313" key="7">
    <source>
        <dbReference type="Proteomes" id="UP000199695"/>
    </source>
</evidence>
<keyword evidence="2" id="KW-0963">Cytoplasm</keyword>
<keyword evidence="7" id="KW-1185">Reference proteome</keyword>
<dbReference type="PANTHER" id="PTHR43420:SF44">
    <property type="entry name" value="ACETYLTRANSFERASE YPEA"/>
    <property type="match status" value="1"/>
</dbReference>
<dbReference type="Gene3D" id="3.40.630.30">
    <property type="match status" value="1"/>
</dbReference>
<dbReference type="STRING" id="1173111.SAMN05444955_110118"/>
<dbReference type="PANTHER" id="PTHR43420">
    <property type="entry name" value="ACETYLTRANSFERASE"/>
    <property type="match status" value="1"/>
</dbReference>
<protein>
    <submittedName>
        <fullName evidence="6">Ribosomal-protein-alanine N-acetyltransferase</fullName>
    </submittedName>
</protein>
<evidence type="ECO:0000256" key="2">
    <source>
        <dbReference type="ARBA" id="ARBA00022490"/>
    </source>
</evidence>
<dbReference type="InterPro" id="IPR016181">
    <property type="entry name" value="Acyl_CoA_acyltransferase"/>
</dbReference>
<dbReference type="InterPro" id="IPR006464">
    <property type="entry name" value="AcTrfase_RimI/Ard1"/>
</dbReference>
<evidence type="ECO:0000256" key="1">
    <source>
        <dbReference type="ARBA" id="ARBA00005395"/>
    </source>
</evidence>
<keyword evidence="4" id="KW-0012">Acyltransferase</keyword>
<organism evidence="6 7">
    <name type="scientific">Lihuaxuella thermophila</name>
    <dbReference type="NCBI Taxonomy" id="1173111"/>
    <lineage>
        <taxon>Bacteria</taxon>
        <taxon>Bacillati</taxon>
        <taxon>Bacillota</taxon>
        <taxon>Bacilli</taxon>
        <taxon>Bacillales</taxon>
        <taxon>Thermoactinomycetaceae</taxon>
        <taxon>Lihuaxuella</taxon>
    </lineage>
</organism>